<dbReference type="SMART" id="SM00186">
    <property type="entry name" value="FBG"/>
    <property type="match status" value="1"/>
</dbReference>
<dbReference type="EMBL" id="KB201931">
    <property type="protein sequence ID" value="ESO93296.1"/>
    <property type="molecule type" value="Genomic_DNA"/>
</dbReference>
<dbReference type="CTD" id="20238802"/>
<evidence type="ECO:0000259" key="1">
    <source>
        <dbReference type="PROSITE" id="PS51406"/>
    </source>
</evidence>
<keyword evidence="3" id="KW-1185">Reference proteome</keyword>
<evidence type="ECO:0000313" key="3">
    <source>
        <dbReference type="Proteomes" id="UP000030746"/>
    </source>
</evidence>
<dbReference type="InterPro" id="IPR050373">
    <property type="entry name" value="Fibrinogen_C-term_domain"/>
</dbReference>
<evidence type="ECO:0000313" key="2">
    <source>
        <dbReference type="EMBL" id="ESO93296.1"/>
    </source>
</evidence>
<dbReference type="Gene3D" id="3.90.215.10">
    <property type="entry name" value="Gamma Fibrinogen, chain A, domain 1"/>
    <property type="match status" value="1"/>
</dbReference>
<sequence>MVNSFYISTCENGTCLCPIGYYGNNCEHIITDCSHGHELNWSHLGQMLSFVKPSLSPEPFEILCHFDYLGIAHALTRHSSCIPDYYNRTYSEYRQGFGDASTSHWIGLDKFYQMSKERNNFRLNIYFYTGLSAQCYYNQFSVMDVSDQFKLQVSGFTSHSTEICSDSWTNSVNINNAPFSTFDNDTTPNDCPNKMAADGSFSALTSPIPKVANFVSNNKSLISSEAQALGSVAKAGVNISDAVKNLTNLKNYS</sequence>
<feature type="domain" description="Fibrinogen C-terminal" evidence="1">
    <location>
        <begin position="17"/>
        <end position="192"/>
    </location>
</feature>
<dbReference type="GeneID" id="20238802"/>
<dbReference type="InterPro" id="IPR002181">
    <property type="entry name" value="Fibrinogen_a/b/g_C_dom"/>
</dbReference>
<dbReference type="SUPFAM" id="SSF56496">
    <property type="entry name" value="Fibrinogen C-terminal domain-like"/>
    <property type="match status" value="1"/>
</dbReference>
<protein>
    <recommendedName>
        <fullName evidence="1">Fibrinogen C-terminal domain-containing protein</fullName>
    </recommendedName>
</protein>
<reference evidence="2 3" key="1">
    <citation type="journal article" date="2013" name="Nature">
        <title>Insights into bilaterian evolution from three spiralian genomes.</title>
        <authorList>
            <person name="Simakov O."/>
            <person name="Marletaz F."/>
            <person name="Cho S.J."/>
            <person name="Edsinger-Gonzales E."/>
            <person name="Havlak P."/>
            <person name="Hellsten U."/>
            <person name="Kuo D.H."/>
            <person name="Larsson T."/>
            <person name="Lv J."/>
            <person name="Arendt D."/>
            <person name="Savage R."/>
            <person name="Osoegawa K."/>
            <person name="de Jong P."/>
            <person name="Grimwood J."/>
            <person name="Chapman J.A."/>
            <person name="Shapiro H."/>
            <person name="Aerts A."/>
            <person name="Otillar R.P."/>
            <person name="Terry A.Y."/>
            <person name="Boore J.L."/>
            <person name="Grigoriev I.V."/>
            <person name="Lindberg D.R."/>
            <person name="Seaver E.C."/>
            <person name="Weisblat D.A."/>
            <person name="Putnam N.H."/>
            <person name="Rokhsar D.S."/>
        </authorList>
    </citation>
    <scope>NUCLEOTIDE SEQUENCE [LARGE SCALE GENOMIC DNA]</scope>
</reference>
<dbReference type="PROSITE" id="PS51406">
    <property type="entry name" value="FIBRINOGEN_C_2"/>
    <property type="match status" value="1"/>
</dbReference>
<proteinExistence type="predicted"/>
<dbReference type="Proteomes" id="UP000030746">
    <property type="component" value="Unassembled WGS sequence"/>
</dbReference>
<name>V4AII9_LOTGI</name>
<dbReference type="InterPro" id="IPR036056">
    <property type="entry name" value="Fibrinogen-like_C"/>
</dbReference>
<dbReference type="GO" id="GO:0005615">
    <property type="term" value="C:extracellular space"/>
    <property type="evidence" value="ECO:0007669"/>
    <property type="project" value="TreeGrafter"/>
</dbReference>
<dbReference type="OrthoDB" id="6067218at2759"/>
<dbReference type="STRING" id="225164.V4AII9"/>
<dbReference type="Pfam" id="PF00147">
    <property type="entry name" value="Fibrinogen_C"/>
    <property type="match status" value="1"/>
</dbReference>
<dbReference type="InterPro" id="IPR014716">
    <property type="entry name" value="Fibrinogen_a/b/g_C_1"/>
</dbReference>
<dbReference type="KEGG" id="lgi:LOTGIDRAFT_161862"/>
<dbReference type="PANTHER" id="PTHR19143">
    <property type="entry name" value="FIBRINOGEN/TENASCIN/ANGIOPOEITIN"/>
    <property type="match status" value="1"/>
</dbReference>
<accession>V4AII9</accession>
<dbReference type="HOGENOM" id="CLU_1099556_0_0_1"/>
<organism evidence="2 3">
    <name type="scientific">Lottia gigantea</name>
    <name type="common">Giant owl limpet</name>
    <dbReference type="NCBI Taxonomy" id="225164"/>
    <lineage>
        <taxon>Eukaryota</taxon>
        <taxon>Metazoa</taxon>
        <taxon>Spiralia</taxon>
        <taxon>Lophotrochozoa</taxon>
        <taxon>Mollusca</taxon>
        <taxon>Gastropoda</taxon>
        <taxon>Patellogastropoda</taxon>
        <taxon>Lottioidea</taxon>
        <taxon>Lottiidae</taxon>
        <taxon>Lottia</taxon>
    </lineage>
</organism>
<gene>
    <name evidence="2" type="ORF">LOTGIDRAFT_161862</name>
</gene>
<dbReference type="AlphaFoldDB" id="V4AII9"/>
<dbReference type="RefSeq" id="XP_009055995.1">
    <property type="nucleotide sequence ID" value="XM_009057747.1"/>
</dbReference>